<dbReference type="Pfam" id="PF01381">
    <property type="entry name" value="HTH_3"/>
    <property type="match status" value="1"/>
</dbReference>
<dbReference type="GO" id="GO:0005829">
    <property type="term" value="C:cytosol"/>
    <property type="evidence" value="ECO:0007669"/>
    <property type="project" value="TreeGrafter"/>
</dbReference>
<feature type="domain" description="HTH cro/C1-type" evidence="5">
    <location>
        <begin position="12"/>
        <end position="66"/>
    </location>
</feature>
<dbReference type="SUPFAM" id="SSF47413">
    <property type="entry name" value="lambda repressor-like DNA-binding domains"/>
    <property type="match status" value="1"/>
</dbReference>
<dbReference type="InterPro" id="IPR010982">
    <property type="entry name" value="Lambda_DNA-bd_dom_sf"/>
</dbReference>
<dbReference type="GO" id="GO:0003677">
    <property type="term" value="F:DNA binding"/>
    <property type="evidence" value="ECO:0007669"/>
    <property type="project" value="UniProtKB-KW"/>
</dbReference>
<dbReference type="InterPro" id="IPR018653">
    <property type="entry name" value="ScfR_C"/>
</dbReference>
<dbReference type="Pfam" id="PF09856">
    <property type="entry name" value="ScfRs"/>
    <property type="match status" value="1"/>
</dbReference>
<dbReference type="GO" id="GO:0003700">
    <property type="term" value="F:DNA-binding transcription factor activity"/>
    <property type="evidence" value="ECO:0007669"/>
    <property type="project" value="TreeGrafter"/>
</dbReference>
<evidence type="ECO:0000256" key="2">
    <source>
        <dbReference type="ARBA" id="ARBA00023015"/>
    </source>
</evidence>
<protein>
    <recommendedName>
        <fullName evidence="5">HTH cro/C1-type domain-containing protein</fullName>
    </recommendedName>
</protein>
<evidence type="ECO:0000259" key="5">
    <source>
        <dbReference type="PROSITE" id="PS50943"/>
    </source>
</evidence>
<dbReference type="SMART" id="SM00530">
    <property type="entry name" value="HTH_XRE"/>
    <property type="match status" value="1"/>
</dbReference>
<dbReference type="AlphaFoldDB" id="A0AAN0VJR0"/>
<accession>A0AAN0VJR0</accession>
<comment type="similarity">
    <text evidence="1">Belongs to the short-chain fatty acyl-CoA assimilation regulator (ScfR) family.</text>
</comment>
<dbReference type="EMBL" id="CP003984">
    <property type="protein sequence ID" value="AII88331.1"/>
    <property type="molecule type" value="Genomic_DNA"/>
</dbReference>
<gene>
    <name evidence="6" type="ORF">RCA23_c28230</name>
</gene>
<dbReference type="KEGG" id="ptp:RCA23_c28230"/>
<proteinExistence type="inferred from homology"/>
<evidence type="ECO:0000256" key="3">
    <source>
        <dbReference type="ARBA" id="ARBA00023125"/>
    </source>
</evidence>
<sequence length="464" mass="51455">MAKQKLYAGTKLRELRRKVDLTQREFSERLEVSLPYLNQMENNNRPVSAAVILALADVFGFDVTELVSGDNARLVSDMREAATDPIFGADAPHLADIRMAANNAPGLARAFLQLHRAYRETHERLASLDEALGRADSRLQSSPWEEVRDFFHYCDNYIDAVDRAAERFAADAKGSIQAHAIARLEAHGVKLRRSGGPALRRYEPESKILTLSAHLPEATATFQLLIQLALLTQNDLLDATLDFAKFHSPAARDIAKLGLANYYAGASLMPYGSFLTAAQELRHDLEQLAGKFGASIEQVAHRLSTLQRSGQKGLPFFFVRVDQAGTITKRHSATSLQFARFGGACPLWNVHRAFETPGQFLRQMAETPDGKRYFCLARDVSKSGGAWGAPVRRYAIGLGCEMRHAGSLVYADGLDTSANAQVEPIGISCRICERRNCHQRSVPPLERNLQVDPDLRGILPYQVR</sequence>
<evidence type="ECO:0000313" key="6">
    <source>
        <dbReference type="EMBL" id="AII88331.1"/>
    </source>
</evidence>
<name>A0AAN0VJR0_9RHOB</name>
<reference evidence="6 7" key="1">
    <citation type="journal article" date="2014" name="ISME J.">
        <title>Adaptation of an abundant Roseobacter RCA organism to pelagic systems revealed by genomic and transcriptomic analyses.</title>
        <authorList>
            <person name="Voget S."/>
            <person name="Wemheuer B."/>
            <person name="Brinkhoff T."/>
            <person name="Vollmers J."/>
            <person name="Dietrich S."/>
            <person name="Giebel H.A."/>
            <person name="Beardsley C."/>
            <person name="Sardemann C."/>
            <person name="Bakenhus I."/>
            <person name="Billerbeck S."/>
            <person name="Daniel R."/>
            <person name="Simon M."/>
        </authorList>
    </citation>
    <scope>NUCLEOTIDE SEQUENCE [LARGE SCALE GENOMIC DNA]</scope>
    <source>
        <strain evidence="6 7">RCA23</strain>
    </source>
</reference>
<evidence type="ECO:0000256" key="1">
    <source>
        <dbReference type="ARBA" id="ARBA00007227"/>
    </source>
</evidence>
<organism evidence="6 7">
    <name type="scientific">Planktomarina temperata RCA23</name>
    <dbReference type="NCBI Taxonomy" id="666509"/>
    <lineage>
        <taxon>Bacteria</taxon>
        <taxon>Pseudomonadati</taxon>
        <taxon>Pseudomonadota</taxon>
        <taxon>Alphaproteobacteria</taxon>
        <taxon>Rhodobacterales</taxon>
        <taxon>Paracoccaceae</taxon>
        <taxon>Planktomarina</taxon>
    </lineage>
</organism>
<dbReference type="Gene3D" id="1.10.260.40">
    <property type="entry name" value="lambda repressor-like DNA-binding domains"/>
    <property type="match status" value="1"/>
</dbReference>
<dbReference type="PANTHER" id="PTHR46797">
    <property type="entry name" value="HTH-TYPE TRANSCRIPTIONAL REGULATOR"/>
    <property type="match status" value="1"/>
</dbReference>
<dbReference type="InterPro" id="IPR026281">
    <property type="entry name" value="HTH_RamB"/>
</dbReference>
<evidence type="ECO:0000313" key="7">
    <source>
        <dbReference type="Proteomes" id="UP000028680"/>
    </source>
</evidence>
<dbReference type="RefSeq" id="WP_044050895.1">
    <property type="nucleotide sequence ID" value="NZ_CP003984.1"/>
</dbReference>
<keyword evidence="4" id="KW-0804">Transcription</keyword>
<dbReference type="PIRSF" id="PIRSF019251">
    <property type="entry name" value="Rv0465c"/>
    <property type="match status" value="1"/>
</dbReference>
<dbReference type="InterPro" id="IPR050807">
    <property type="entry name" value="TransReg_Diox_bact_type"/>
</dbReference>
<dbReference type="InterPro" id="IPR001387">
    <property type="entry name" value="Cro/C1-type_HTH"/>
</dbReference>
<dbReference type="CDD" id="cd00093">
    <property type="entry name" value="HTH_XRE"/>
    <property type="match status" value="1"/>
</dbReference>
<keyword evidence="2" id="KW-0805">Transcription regulation</keyword>
<evidence type="ECO:0000256" key="4">
    <source>
        <dbReference type="ARBA" id="ARBA00023163"/>
    </source>
</evidence>
<dbReference type="Proteomes" id="UP000028680">
    <property type="component" value="Chromosome"/>
</dbReference>
<keyword evidence="3" id="KW-0238">DNA-binding</keyword>
<keyword evidence="7" id="KW-1185">Reference proteome</keyword>
<dbReference type="Pfam" id="PF06114">
    <property type="entry name" value="Peptidase_M78"/>
    <property type="match status" value="1"/>
</dbReference>
<dbReference type="InterPro" id="IPR010359">
    <property type="entry name" value="IrrE_HExxH"/>
</dbReference>
<dbReference type="PROSITE" id="PS50943">
    <property type="entry name" value="HTH_CROC1"/>
    <property type="match status" value="1"/>
</dbReference>
<dbReference type="PANTHER" id="PTHR46797:SF23">
    <property type="entry name" value="HTH-TYPE TRANSCRIPTIONAL REGULATOR SUTR"/>
    <property type="match status" value="1"/>
</dbReference>